<dbReference type="GO" id="GO:0003723">
    <property type="term" value="F:RNA binding"/>
    <property type="evidence" value="ECO:0007669"/>
    <property type="project" value="TreeGrafter"/>
</dbReference>
<keyword evidence="6" id="KW-1185">Reference proteome</keyword>
<proteinExistence type="predicted"/>
<gene>
    <name evidence="5" type="primary">fcf2_2</name>
    <name evidence="5" type="ORF">IWQ60_006235</name>
</gene>
<organism evidence="5 6">
    <name type="scientific">Tieghemiomyces parasiticus</name>
    <dbReference type="NCBI Taxonomy" id="78921"/>
    <lineage>
        <taxon>Eukaryota</taxon>
        <taxon>Fungi</taxon>
        <taxon>Fungi incertae sedis</taxon>
        <taxon>Zoopagomycota</taxon>
        <taxon>Kickxellomycotina</taxon>
        <taxon>Dimargaritomycetes</taxon>
        <taxon>Dimargaritales</taxon>
        <taxon>Dimargaritaceae</taxon>
        <taxon>Tieghemiomyces</taxon>
    </lineage>
</organism>
<evidence type="ECO:0000259" key="4">
    <source>
        <dbReference type="Pfam" id="PF08698"/>
    </source>
</evidence>
<dbReference type="AlphaFoldDB" id="A0A9W8A4S3"/>
<keyword evidence="2" id="KW-0539">Nucleus</keyword>
<feature type="region of interest" description="Disordered" evidence="3">
    <location>
        <begin position="213"/>
        <end position="240"/>
    </location>
</feature>
<dbReference type="GO" id="GO:0006396">
    <property type="term" value="P:RNA processing"/>
    <property type="evidence" value="ECO:0007669"/>
    <property type="project" value="TreeGrafter"/>
</dbReference>
<protein>
    <submittedName>
        <fullName evidence="5">Rrna-processing protein fcf2</fullName>
    </submittedName>
</protein>
<dbReference type="PANTHER" id="PTHR21686:SF12">
    <property type="entry name" value="DEOXYNUCLEOTIDYLTRANSFERASE TERMINAL-INTERACTING PROTEIN 2"/>
    <property type="match status" value="1"/>
</dbReference>
<name>A0A9W8A4S3_9FUNG</name>
<dbReference type="EMBL" id="JANBPT010000368">
    <property type="protein sequence ID" value="KAJ1922874.1"/>
    <property type="molecule type" value="Genomic_DNA"/>
</dbReference>
<dbReference type="InterPro" id="IPR014810">
    <property type="entry name" value="Fcf2_C"/>
</dbReference>
<feature type="domain" description="Fcf2 pre-rRNA processing C-terminal" evidence="4">
    <location>
        <begin position="91"/>
        <end position="185"/>
    </location>
</feature>
<comment type="subcellular location">
    <subcellularLocation>
        <location evidence="1">Nucleus</location>
        <location evidence="1">Nucleolus</location>
    </subcellularLocation>
</comment>
<comment type="caution">
    <text evidence="5">The sequence shown here is derived from an EMBL/GenBank/DDBJ whole genome shotgun (WGS) entry which is preliminary data.</text>
</comment>
<reference evidence="5" key="1">
    <citation type="submission" date="2022-07" db="EMBL/GenBank/DDBJ databases">
        <title>Phylogenomic reconstructions and comparative analyses of Kickxellomycotina fungi.</title>
        <authorList>
            <person name="Reynolds N.K."/>
            <person name="Stajich J.E."/>
            <person name="Barry K."/>
            <person name="Grigoriev I.V."/>
            <person name="Crous P."/>
            <person name="Smith M.E."/>
        </authorList>
    </citation>
    <scope>NUCLEOTIDE SEQUENCE</scope>
    <source>
        <strain evidence="5">RSA 861</strain>
    </source>
</reference>
<evidence type="ECO:0000256" key="2">
    <source>
        <dbReference type="ARBA" id="ARBA00023242"/>
    </source>
</evidence>
<evidence type="ECO:0000313" key="5">
    <source>
        <dbReference type="EMBL" id="KAJ1922874.1"/>
    </source>
</evidence>
<dbReference type="Proteomes" id="UP001150569">
    <property type="component" value="Unassembled WGS sequence"/>
</dbReference>
<sequence>MTATTKAGITSLPGLSSLLERAKTFFQEQNGLPLDVYQDGVPTLKQGGIHIQDKRPGAAPAAPVGKPLQVVRLETARVEPRKTRSQRKAKATTNGAGWFDMKRPEVTEEIKRDLQVIEYRAALDPTRFYKKDKQRNPVPEFFHMGTVVEAPHEYYSGRLTRKERRGRLADQLLNDEQTRAHLKRRAEKIRTDSREGSEAWYADQFKAIKQRKRARAGAKLDAEAKSAEDVDSRWEMSRRT</sequence>
<dbReference type="Pfam" id="PF08698">
    <property type="entry name" value="Fcf2"/>
    <property type="match status" value="1"/>
</dbReference>
<evidence type="ECO:0000256" key="3">
    <source>
        <dbReference type="SAM" id="MobiDB-lite"/>
    </source>
</evidence>
<evidence type="ECO:0000256" key="1">
    <source>
        <dbReference type="ARBA" id="ARBA00004604"/>
    </source>
</evidence>
<evidence type="ECO:0000313" key="6">
    <source>
        <dbReference type="Proteomes" id="UP001150569"/>
    </source>
</evidence>
<dbReference type="InterPro" id="IPR039883">
    <property type="entry name" value="Fcf2/DNTTIP2"/>
</dbReference>
<dbReference type="OrthoDB" id="427886at2759"/>
<feature type="compositionally biased region" description="Basic and acidic residues" evidence="3">
    <location>
        <begin position="218"/>
        <end position="240"/>
    </location>
</feature>
<accession>A0A9W8A4S3</accession>
<dbReference type="PANTHER" id="PTHR21686">
    <property type="entry name" value="DEOXYNUCLEOTIDYLTRANSFERASE TERMINAL-INTERACTING PROTEIN 2"/>
    <property type="match status" value="1"/>
</dbReference>
<dbReference type="GO" id="GO:0005730">
    <property type="term" value="C:nucleolus"/>
    <property type="evidence" value="ECO:0007669"/>
    <property type="project" value="UniProtKB-SubCell"/>
</dbReference>